<proteinExistence type="predicted"/>
<dbReference type="Proteomes" id="UP001627154">
    <property type="component" value="Unassembled WGS sequence"/>
</dbReference>
<accession>A0ABD2XFV6</accession>
<dbReference type="AlphaFoldDB" id="A0ABD2XFV6"/>
<comment type="caution">
    <text evidence="1">The sequence shown here is derived from an EMBL/GenBank/DDBJ whole genome shotgun (WGS) entry which is preliminary data.</text>
</comment>
<sequence>MNGAMVLQNKTNEKIFIDFECKNMKPKLKFVSTTICKTECQSCQPTMKIENENQTNYSNKKTRLAHKKKAPKKLCACSVQIKAKKAAISTS</sequence>
<gene>
    <name evidence="1" type="ORF">TKK_003202</name>
</gene>
<name>A0ABD2XFV6_9HYME</name>
<protein>
    <submittedName>
        <fullName evidence="1">Uncharacterized protein</fullName>
    </submittedName>
</protein>
<evidence type="ECO:0000313" key="2">
    <source>
        <dbReference type="Proteomes" id="UP001627154"/>
    </source>
</evidence>
<dbReference type="EMBL" id="JBJJXI010000026">
    <property type="protein sequence ID" value="KAL3404228.1"/>
    <property type="molecule type" value="Genomic_DNA"/>
</dbReference>
<keyword evidence="2" id="KW-1185">Reference proteome</keyword>
<organism evidence="1 2">
    <name type="scientific">Trichogramma kaykai</name>
    <dbReference type="NCBI Taxonomy" id="54128"/>
    <lineage>
        <taxon>Eukaryota</taxon>
        <taxon>Metazoa</taxon>
        <taxon>Ecdysozoa</taxon>
        <taxon>Arthropoda</taxon>
        <taxon>Hexapoda</taxon>
        <taxon>Insecta</taxon>
        <taxon>Pterygota</taxon>
        <taxon>Neoptera</taxon>
        <taxon>Endopterygota</taxon>
        <taxon>Hymenoptera</taxon>
        <taxon>Apocrita</taxon>
        <taxon>Proctotrupomorpha</taxon>
        <taxon>Chalcidoidea</taxon>
        <taxon>Trichogrammatidae</taxon>
        <taxon>Trichogramma</taxon>
    </lineage>
</organism>
<reference evidence="1 2" key="1">
    <citation type="journal article" date="2024" name="bioRxiv">
        <title>A reference genome for Trichogramma kaykai: A tiny desert-dwelling parasitoid wasp with competing sex-ratio distorters.</title>
        <authorList>
            <person name="Culotta J."/>
            <person name="Lindsey A.R."/>
        </authorList>
    </citation>
    <scope>NUCLEOTIDE SEQUENCE [LARGE SCALE GENOMIC DNA]</scope>
    <source>
        <strain evidence="1 2">KSX58</strain>
    </source>
</reference>
<evidence type="ECO:0000313" key="1">
    <source>
        <dbReference type="EMBL" id="KAL3404228.1"/>
    </source>
</evidence>